<dbReference type="Gene3D" id="3.40.50.300">
    <property type="entry name" value="P-loop containing nucleotide triphosphate hydrolases"/>
    <property type="match status" value="2"/>
</dbReference>
<dbReference type="SUPFAM" id="SSF52540">
    <property type="entry name" value="P-loop containing nucleoside triphosphate hydrolases"/>
    <property type="match status" value="2"/>
</dbReference>
<feature type="region of interest" description="Disordered" evidence="12">
    <location>
        <begin position="667"/>
        <end position="686"/>
    </location>
</feature>
<dbReference type="PANTHER" id="PTHR47959:SF8">
    <property type="entry name" value="RNA HELICASE"/>
    <property type="match status" value="1"/>
</dbReference>
<dbReference type="AlphaFoldDB" id="A0A2A6BXT4"/>
<dbReference type="GO" id="GO:0005524">
    <property type="term" value="F:ATP binding"/>
    <property type="evidence" value="ECO:0007669"/>
    <property type="project" value="UniProtKB-KW"/>
</dbReference>
<sequence>MRNISKEDGETETLALTVETILVELEIDQIMASDDEGENWAALHQARNRKDKKAGGWQAMGLDHGVFRGIEKKGFRQPTPIQRKTIPCIMDGKDVVGMSRTGSGKTAAFVVPMLHRLKRRDTKGTRALLISPTRELALQTHKVIQELGRFTGLETACLVGGDSMDDQFAALHESPDILVATPGRLLHIVVEMNLRLNAVEYIVFDEADRLFEMGFREQLADILKRLPESRQTLLFSATLPKMLVDFAKAGLTDPTLIRLDVDEKVSELLSMVFVTCRPGDRTAAATYLARKAVQDRKQTVMFCATMKHVEYYVAILHRAGIDCSFIYSQLDPLARKQNINRFRNKETYLLIVTDVAARGVDIPLLDTVINVHFPPKPKLFVHRAGRVARNGQPGTAVSLVAADELPYMVDLFLFLGRPMVFVKDGDEYDDKTTVIGRLPDRIVDYENDFLTAIHDNNIDLHDLQHKSTMALGKYGRTRPAPSAESARRVKSDVRTAVSGCSFHPFLKDETDKQQTSVLNALANYKAATTIFEVHSNSKDVQVGVMKNMRRMNAEKIRAKQEEEEKKRAAAAEEAIRAEAAAANQADEATLAEAFTELISKSGKKLSRQERMEEEKKLHFIAYNAEDARGEAALAVDFSRQAESAAVDIIADDERGLYKQKNEKKWDRKTKKFVGQANDDPSKKKIRTEDGTWIPASYKSGIYEKWVKNRKLGFESKKDSDDEGGDDDGDRAVDMDDDAGRPKQHQRRWGKGDGRKRGGEQRGEGGRKIRNEILRPEQVLKNRKKTLAKQDYQAYRREENMKNKMSAARGGGRGGGKGGKPIFKAGGGGRVNKPGMGGGSKFGGRSVGFGGGGRGGAKGGRGGGGGGRGGGGGGRGGGRGRR</sequence>
<keyword evidence="14" id="KW-1185">Reference proteome</keyword>
<dbReference type="InterPro" id="IPR012541">
    <property type="entry name" value="DBP10_C"/>
</dbReference>
<gene>
    <name evidence="13" type="primary">WBGene00101177</name>
</gene>
<dbReference type="EnsemblMetazoa" id="PPA11623.1">
    <property type="protein sequence ID" value="PPA11623.1"/>
    <property type="gene ID" value="WBGene00101177"/>
</dbReference>
<evidence type="ECO:0000256" key="7">
    <source>
        <dbReference type="ARBA" id="ARBA00022840"/>
    </source>
</evidence>
<accession>A0A8R1YCT2</accession>
<dbReference type="InterPro" id="IPR033517">
    <property type="entry name" value="DDX54/DBP10_DEAD-box_helicase"/>
</dbReference>
<dbReference type="GO" id="GO:0005730">
    <property type="term" value="C:nucleolus"/>
    <property type="evidence" value="ECO:0000318"/>
    <property type="project" value="GO_Central"/>
</dbReference>
<evidence type="ECO:0000256" key="4">
    <source>
        <dbReference type="ARBA" id="ARBA00022741"/>
    </source>
</evidence>
<feature type="region of interest" description="Disordered" evidence="12">
    <location>
        <begin position="714"/>
        <end position="881"/>
    </location>
</feature>
<feature type="compositionally biased region" description="Basic and acidic residues" evidence="12">
    <location>
        <begin position="729"/>
        <end position="740"/>
    </location>
</feature>
<protein>
    <recommendedName>
        <fullName evidence="3">RNA helicase</fullName>
        <ecNumber evidence="3">3.6.4.13</ecNumber>
    </recommendedName>
</protein>
<dbReference type="InterPro" id="IPR011545">
    <property type="entry name" value="DEAD/DEAH_box_helicase_dom"/>
</dbReference>
<dbReference type="InterPro" id="IPR014001">
    <property type="entry name" value="Helicase_ATP-bd"/>
</dbReference>
<evidence type="ECO:0000256" key="6">
    <source>
        <dbReference type="ARBA" id="ARBA00022806"/>
    </source>
</evidence>
<dbReference type="Pfam" id="PF08147">
    <property type="entry name" value="DBP10CT"/>
    <property type="match status" value="1"/>
</dbReference>
<dbReference type="CDD" id="cd18787">
    <property type="entry name" value="SF2_C_DEAD"/>
    <property type="match status" value="1"/>
</dbReference>
<accession>A0A2A6BXT4</accession>
<dbReference type="PROSITE" id="PS51195">
    <property type="entry name" value="Q_MOTIF"/>
    <property type="match status" value="1"/>
</dbReference>
<evidence type="ECO:0000256" key="5">
    <source>
        <dbReference type="ARBA" id="ARBA00022801"/>
    </source>
</evidence>
<dbReference type="PROSITE" id="PS51194">
    <property type="entry name" value="HELICASE_CTER"/>
    <property type="match status" value="1"/>
</dbReference>
<keyword evidence="6" id="KW-0347">Helicase</keyword>
<dbReference type="PROSITE" id="PS00039">
    <property type="entry name" value="DEAD_ATP_HELICASE"/>
    <property type="match status" value="1"/>
</dbReference>
<reference evidence="14" key="1">
    <citation type="journal article" date="2008" name="Nat. Genet.">
        <title>The Pristionchus pacificus genome provides a unique perspective on nematode lifestyle and parasitism.</title>
        <authorList>
            <person name="Dieterich C."/>
            <person name="Clifton S.W."/>
            <person name="Schuster L.N."/>
            <person name="Chinwalla A."/>
            <person name="Delehaunty K."/>
            <person name="Dinkelacker I."/>
            <person name="Fulton L."/>
            <person name="Fulton R."/>
            <person name="Godfrey J."/>
            <person name="Minx P."/>
            <person name="Mitreva M."/>
            <person name="Roeseler W."/>
            <person name="Tian H."/>
            <person name="Witte H."/>
            <person name="Yang S.P."/>
            <person name="Wilson R.K."/>
            <person name="Sommer R.J."/>
        </authorList>
    </citation>
    <scope>NUCLEOTIDE SEQUENCE [LARGE SCALE GENOMIC DNA]</scope>
    <source>
        <strain evidence="14">PS312</strain>
    </source>
</reference>
<keyword evidence="11" id="KW-0175">Coiled coil</keyword>
<evidence type="ECO:0000256" key="11">
    <source>
        <dbReference type="SAM" id="Coils"/>
    </source>
</evidence>
<dbReference type="EC" id="3.6.4.13" evidence="3"/>
<feature type="coiled-coil region" evidence="11">
    <location>
        <begin position="545"/>
        <end position="580"/>
    </location>
</feature>
<feature type="compositionally biased region" description="Gly residues" evidence="12">
    <location>
        <begin position="808"/>
        <end position="881"/>
    </location>
</feature>
<keyword evidence="9" id="KW-0539">Nucleus</keyword>
<keyword evidence="5" id="KW-0378">Hydrolase</keyword>
<feature type="compositionally biased region" description="Basic and acidic residues" evidence="12">
    <location>
        <begin position="749"/>
        <end position="779"/>
    </location>
</feature>
<dbReference type="GO" id="GO:0043186">
    <property type="term" value="C:P granule"/>
    <property type="evidence" value="ECO:0007669"/>
    <property type="project" value="UniProtKB-ARBA"/>
</dbReference>
<dbReference type="GO" id="GO:0006364">
    <property type="term" value="P:rRNA processing"/>
    <property type="evidence" value="ECO:0000318"/>
    <property type="project" value="GO_Central"/>
</dbReference>
<evidence type="ECO:0000256" key="3">
    <source>
        <dbReference type="ARBA" id="ARBA00012552"/>
    </source>
</evidence>
<keyword evidence="4" id="KW-0547">Nucleotide-binding</keyword>
<comment type="similarity">
    <text evidence="2">Belongs to the DEAD box helicase family. DDX54/DBP10 subfamily.</text>
</comment>
<dbReference type="SMART" id="SM00490">
    <property type="entry name" value="HELICc"/>
    <property type="match status" value="1"/>
</dbReference>
<evidence type="ECO:0000313" key="14">
    <source>
        <dbReference type="Proteomes" id="UP000005239"/>
    </source>
</evidence>
<dbReference type="FunFam" id="3.40.50.300:FF:000865">
    <property type="entry name" value="ATP-dependent RNA helicase DDX54"/>
    <property type="match status" value="1"/>
</dbReference>
<dbReference type="InterPro" id="IPR027417">
    <property type="entry name" value="P-loop_NTPase"/>
</dbReference>
<dbReference type="PANTHER" id="PTHR47959">
    <property type="entry name" value="ATP-DEPENDENT RNA HELICASE RHLE-RELATED"/>
    <property type="match status" value="1"/>
</dbReference>
<dbReference type="Pfam" id="PF00270">
    <property type="entry name" value="DEAD"/>
    <property type="match status" value="1"/>
</dbReference>
<evidence type="ECO:0000256" key="10">
    <source>
        <dbReference type="ARBA" id="ARBA00047984"/>
    </source>
</evidence>
<evidence type="ECO:0000313" key="13">
    <source>
        <dbReference type="EnsemblMetazoa" id="PPA11623.1"/>
    </source>
</evidence>
<comment type="catalytic activity">
    <reaction evidence="10">
        <text>ATP + H2O = ADP + phosphate + H(+)</text>
        <dbReference type="Rhea" id="RHEA:13065"/>
        <dbReference type="ChEBI" id="CHEBI:15377"/>
        <dbReference type="ChEBI" id="CHEBI:15378"/>
        <dbReference type="ChEBI" id="CHEBI:30616"/>
        <dbReference type="ChEBI" id="CHEBI:43474"/>
        <dbReference type="ChEBI" id="CHEBI:456216"/>
        <dbReference type="EC" id="3.6.4.13"/>
    </reaction>
</comment>
<dbReference type="InterPro" id="IPR014014">
    <property type="entry name" value="RNA_helicase_DEAD_Q_motif"/>
</dbReference>
<evidence type="ECO:0000256" key="9">
    <source>
        <dbReference type="ARBA" id="ARBA00023242"/>
    </source>
</evidence>
<dbReference type="SMART" id="SM01123">
    <property type="entry name" value="DBP10CT"/>
    <property type="match status" value="1"/>
</dbReference>
<name>A0A2A6BXT4_PRIPA</name>
<dbReference type="SMART" id="SM00487">
    <property type="entry name" value="DEXDc"/>
    <property type="match status" value="1"/>
</dbReference>
<dbReference type="InterPro" id="IPR000629">
    <property type="entry name" value="RNA-helicase_DEAD-box_CS"/>
</dbReference>
<dbReference type="Proteomes" id="UP000005239">
    <property type="component" value="Unassembled WGS sequence"/>
</dbReference>
<dbReference type="InterPro" id="IPR050079">
    <property type="entry name" value="DEAD_box_RNA_helicase"/>
</dbReference>
<comment type="subcellular location">
    <subcellularLocation>
        <location evidence="1">Nucleus</location>
        <location evidence="1">Nucleolus</location>
    </subcellularLocation>
</comment>
<evidence type="ECO:0000256" key="1">
    <source>
        <dbReference type="ARBA" id="ARBA00004604"/>
    </source>
</evidence>
<keyword evidence="8" id="KW-0694">RNA-binding</keyword>
<reference evidence="13" key="2">
    <citation type="submission" date="2022-06" db="UniProtKB">
        <authorList>
            <consortium name="EnsemblMetazoa"/>
        </authorList>
    </citation>
    <scope>IDENTIFICATION</scope>
    <source>
        <strain evidence="13">PS312</strain>
    </source>
</reference>
<dbReference type="GO" id="GO:0016787">
    <property type="term" value="F:hydrolase activity"/>
    <property type="evidence" value="ECO:0007669"/>
    <property type="project" value="UniProtKB-KW"/>
</dbReference>
<organism evidence="13 14">
    <name type="scientific">Pristionchus pacificus</name>
    <name type="common">Parasitic nematode worm</name>
    <dbReference type="NCBI Taxonomy" id="54126"/>
    <lineage>
        <taxon>Eukaryota</taxon>
        <taxon>Metazoa</taxon>
        <taxon>Ecdysozoa</taxon>
        <taxon>Nematoda</taxon>
        <taxon>Chromadorea</taxon>
        <taxon>Rhabditida</taxon>
        <taxon>Rhabditina</taxon>
        <taxon>Diplogasteromorpha</taxon>
        <taxon>Diplogasteroidea</taxon>
        <taxon>Neodiplogasteridae</taxon>
        <taxon>Pristionchus</taxon>
    </lineage>
</organism>
<dbReference type="GO" id="GO:0003723">
    <property type="term" value="F:RNA binding"/>
    <property type="evidence" value="ECO:0007669"/>
    <property type="project" value="UniProtKB-KW"/>
</dbReference>
<dbReference type="CDD" id="cd17959">
    <property type="entry name" value="DEADc_DDX54"/>
    <property type="match status" value="1"/>
</dbReference>
<dbReference type="PROSITE" id="PS51192">
    <property type="entry name" value="HELICASE_ATP_BIND_1"/>
    <property type="match status" value="1"/>
</dbReference>
<proteinExistence type="inferred from homology"/>
<evidence type="ECO:0000256" key="12">
    <source>
        <dbReference type="SAM" id="MobiDB-lite"/>
    </source>
</evidence>
<dbReference type="InterPro" id="IPR001650">
    <property type="entry name" value="Helicase_C-like"/>
</dbReference>
<dbReference type="GO" id="GO:0003724">
    <property type="term" value="F:RNA helicase activity"/>
    <property type="evidence" value="ECO:0007669"/>
    <property type="project" value="UniProtKB-EC"/>
</dbReference>
<evidence type="ECO:0000256" key="2">
    <source>
        <dbReference type="ARBA" id="ARBA00010379"/>
    </source>
</evidence>
<dbReference type="Pfam" id="PF00271">
    <property type="entry name" value="Helicase_C"/>
    <property type="match status" value="1"/>
</dbReference>
<evidence type="ECO:0000256" key="8">
    <source>
        <dbReference type="ARBA" id="ARBA00022884"/>
    </source>
</evidence>
<keyword evidence="7" id="KW-0067">ATP-binding</keyword>